<dbReference type="VEuPathDB" id="FungiDB:AMAG_12413"/>
<feature type="transmembrane region" description="Helical" evidence="2">
    <location>
        <begin position="757"/>
        <end position="778"/>
    </location>
</feature>
<keyword evidence="5" id="KW-1185">Reference proteome</keyword>
<keyword evidence="2" id="KW-0812">Transmembrane</keyword>
<evidence type="ECO:0000313" key="4">
    <source>
        <dbReference type="EMBL" id="KNE67678.1"/>
    </source>
</evidence>
<feature type="transmembrane region" description="Helical" evidence="2">
    <location>
        <begin position="1053"/>
        <end position="1074"/>
    </location>
</feature>
<dbReference type="STRING" id="578462.A0A0L0SYP7"/>
<protein>
    <recommendedName>
        <fullName evidence="3">TmcB/TmcC TPR repeats domain-containing protein</fullName>
    </recommendedName>
</protein>
<feature type="transmembrane region" description="Helical" evidence="2">
    <location>
        <begin position="283"/>
        <end position="311"/>
    </location>
</feature>
<evidence type="ECO:0000256" key="1">
    <source>
        <dbReference type="SAM" id="MobiDB-lite"/>
    </source>
</evidence>
<feature type="transmembrane region" description="Helical" evidence="2">
    <location>
        <begin position="111"/>
        <end position="135"/>
    </location>
</feature>
<dbReference type="Proteomes" id="UP000054350">
    <property type="component" value="Unassembled WGS sequence"/>
</dbReference>
<evidence type="ECO:0000259" key="3">
    <source>
        <dbReference type="Pfam" id="PF25474"/>
    </source>
</evidence>
<feature type="compositionally biased region" description="Low complexity" evidence="1">
    <location>
        <begin position="720"/>
        <end position="733"/>
    </location>
</feature>
<dbReference type="AlphaFoldDB" id="A0A0L0SYP7"/>
<evidence type="ECO:0000313" key="5">
    <source>
        <dbReference type="Proteomes" id="UP000054350"/>
    </source>
</evidence>
<dbReference type="InterPro" id="IPR052994">
    <property type="entry name" value="Tiny_macrocysts_regulators"/>
</dbReference>
<dbReference type="PANTHER" id="PTHR31600">
    <property type="entry name" value="TINY MACROCYSTS PROTEIN B-RELATED"/>
    <property type="match status" value="1"/>
</dbReference>
<feature type="compositionally biased region" description="Polar residues" evidence="1">
    <location>
        <begin position="1150"/>
        <end position="1159"/>
    </location>
</feature>
<evidence type="ECO:0000256" key="2">
    <source>
        <dbReference type="SAM" id="Phobius"/>
    </source>
</evidence>
<feature type="transmembrane region" description="Helical" evidence="2">
    <location>
        <begin position="957"/>
        <end position="978"/>
    </location>
</feature>
<dbReference type="eggNOG" id="ENOG502S3MF">
    <property type="taxonomic scope" value="Eukaryota"/>
</dbReference>
<feature type="transmembrane region" description="Helical" evidence="2">
    <location>
        <begin position="226"/>
        <end position="245"/>
    </location>
</feature>
<dbReference type="Pfam" id="PF25474">
    <property type="entry name" value="TPR_TmcB"/>
    <property type="match status" value="1"/>
</dbReference>
<name>A0A0L0SYP7_ALLM3</name>
<keyword evidence="2" id="KW-1133">Transmembrane helix</keyword>
<feature type="region of interest" description="Disordered" evidence="1">
    <location>
        <begin position="1138"/>
        <end position="1159"/>
    </location>
</feature>
<dbReference type="PANTHER" id="PTHR31600:SF2">
    <property type="entry name" value="GAMETE ENRICHED GENE 10 PROTEIN-RELATED"/>
    <property type="match status" value="1"/>
</dbReference>
<reference evidence="4 5" key="1">
    <citation type="submission" date="2009-11" db="EMBL/GenBank/DDBJ databases">
        <title>Annotation of Allomyces macrogynus ATCC 38327.</title>
        <authorList>
            <consortium name="The Broad Institute Genome Sequencing Platform"/>
            <person name="Russ C."/>
            <person name="Cuomo C."/>
            <person name="Burger G."/>
            <person name="Gray M.W."/>
            <person name="Holland P.W.H."/>
            <person name="King N."/>
            <person name="Lang F.B.F."/>
            <person name="Roger A.J."/>
            <person name="Ruiz-Trillo I."/>
            <person name="Young S.K."/>
            <person name="Zeng Q."/>
            <person name="Gargeya S."/>
            <person name="Fitzgerald M."/>
            <person name="Haas B."/>
            <person name="Abouelleil A."/>
            <person name="Alvarado L."/>
            <person name="Arachchi H.M."/>
            <person name="Berlin A."/>
            <person name="Chapman S.B."/>
            <person name="Gearin G."/>
            <person name="Goldberg J."/>
            <person name="Griggs A."/>
            <person name="Gujja S."/>
            <person name="Hansen M."/>
            <person name="Heiman D."/>
            <person name="Howarth C."/>
            <person name="Larimer J."/>
            <person name="Lui A."/>
            <person name="MacDonald P.J.P."/>
            <person name="McCowen C."/>
            <person name="Montmayeur A."/>
            <person name="Murphy C."/>
            <person name="Neiman D."/>
            <person name="Pearson M."/>
            <person name="Priest M."/>
            <person name="Roberts A."/>
            <person name="Saif S."/>
            <person name="Shea T."/>
            <person name="Sisk P."/>
            <person name="Stolte C."/>
            <person name="Sykes S."/>
            <person name="Wortman J."/>
            <person name="Nusbaum C."/>
            <person name="Birren B."/>
        </authorList>
    </citation>
    <scope>NUCLEOTIDE SEQUENCE [LARGE SCALE GENOMIC DNA]</scope>
    <source>
        <strain evidence="4 5">ATCC 38327</strain>
    </source>
</reference>
<reference evidence="5" key="2">
    <citation type="submission" date="2009-11" db="EMBL/GenBank/DDBJ databases">
        <title>The Genome Sequence of Allomyces macrogynus strain ATCC 38327.</title>
        <authorList>
            <consortium name="The Broad Institute Genome Sequencing Platform"/>
            <person name="Russ C."/>
            <person name="Cuomo C."/>
            <person name="Shea T."/>
            <person name="Young S.K."/>
            <person name="Zeng Q."/>
            <person name="Koehrsen M."/>
            <person name="Haas B."/>
            <person name="Borodovsky M."/>
            <person name="Guigo R."/>
            <person name="Alvarado L."/>
            <person name="Berlin A."/>
            <person name="Borenstein D."/>
            <person name="Chen Z."/>
            <person name="Engels R."/>
            <person name="Freedman E."/>
            <person name="Gellesch M."/>
            <person name="Goldberg J."/>
            <person name="Griggs A."/>
            <person name="Gujja S."/>
            <person name="Heiman D."/>
            <person name="Hepburn T."/>
            <person name="Howarth C."/>
            <person name="Jen D."/>
            <person name="Larson L."/>
            <person name="Lewis B."/>
            <person name="Mehta T."/>
            <person name="Park D."/>
            <person name="Pearson M."/>
            <person name="Roberts A."/>
            <person name="Saif S."/>
            <person name="Shenoy N."/>
            <person name="Sisk P."/>
            <person name="Stolte C."/>
            <person name="Sykes S."/>
            <person name="Walk T."/>
            <person name="White J."/>
            <person name="Yandava C."/>
            <person name="Burger G."/>
            <person name="Gray M.W."/>
            <person name="Holland P.W.H."/>
            <person name="King N."/>
            <person name="Lang F.B.F."/>
            <person name="Roger A.J."/>
            <person name="Ruiz-Trillo I."/>
            <person name="Lander E."/>
            <person name="Nusbaum C."/>
        </authorList>
    </citation>
    <scope>NUCLEOTIDE SEQUENCE [LARGE SCALE GENOMIC DNA]</scope>
    <source>
        <strain evidence="5">ATCC 38327</strain>
    </source>
</reference>
<dbReference type="InterPro" id="IPR057352">
    <property type="entry name" value="TPR_TmcB/C"/>
</dbReference>
<dbReference type="OrthoDB" id="5574326at2759"/>
<gene>
    <name evidence="4" type="ORF">AMAG_12413</name>
</gene>
<feature type="compositionally biased region" description="Low complexity" evidence="1">
    <location>
        <begin position="1138"/>
        <end position="1149"/>
    </location>
</feature>
<organism evidence="4 5">
    <name type="scientific">Allomyces macrogynus (strain ATCC 38327)</name>
    <name type="common">Allomyces javanicus var. macrogynus</name>
    <dbReference type="NCBI Taxonomy" id="578462"/>
    <lineage>
        <taxon>Eukaryota</taxon>
        <taxon>Fungi</taxon>
        <taxon>Fungi incertae sedis</taxon>
        <taxon>Blastocladiomycota</taxon>
        <taxon>Blastocladiomycetes</taxon>
        <taxon>Blastocladiales</taxon>
        <taxon>Blastocladiaceae</taxon>
        <taxon>Allomyces</taxon>
    </lineage>
</organism>
<feature type="region of interest" description="Disordered" evidence="1">
    <location>
        <begin position="691"/>
        <end position="736"/>
    </location>
</feature>
<dbReference type="EMBL" id="GG745354">
    <property type="protein sequence ID" value="KNE67678.1"/>
    <property type="molecule type" value="Genomic_DNA"/>
</dbReference>
<feature type="transmembrane region" description="Helical" evidence="2">
    <location>
        <begin position="73"/>
        <end position="99"/>
    </location>
</feature>
<feature type="transmembrane region" description="Helical" evidence="2">
    <location>
        <begin position="155"/>
        <end position="181"/>
    </location>
</feature>
<feature type="domain" description="TmcB/TmcC TPR repeats" evidence="3">
    <location>
        <begin position="563"/>
        <end position="668"/>
    </location>
</feature>
<keyword evidence="2" id="KW-0472">Membrane</keyword>
<feature type="transmembrane region" description="Helical" evidence="2">
    <location>
        <begin position="257"/>
        <end position="277"/>
    </location>
</feature>
<proteinExistence type="predicted"/>
<feature type="region of interest" description="Disordered" evidence="1">
    <location>
        <begin position="322"/>
        <end position="348"/>
    </location>
</feature>
<accession>A0A0L0SYP7</accession>
<sequence>MMALSRLENAVFSVAYVTVRDNELPAKLCWFLMVLEDLQLLSFSLAPRLDSSIPWLLLVIVEPLRLVQTYDDFVIVNIVALLTIVITLGLAFYVGTMVVRAAHVPILALRILRLLFAIQMTALSIPVAQILLGGLHCVNGVLVEFHVPCYSGVHAPLFVLDLVGIVVFVPLILFGALFFLDTQPNSHSPDAKAHGRMDFQSVLSRIYFVFCDIFTSYSAHPDRADWWYMTLISVGLAYLAVRMVYTQPYFNATMTALRAGFATGSLFAMLAAMATYATNLRNAWLMVTVPAMAGGFLVGAGVSYGSVRYLFERSVRRWHRARKRDAQAAATGDGGRVPRSAESPPVTHEAPALAGLARRMLKRHANLKPSGSVWGMSAMSAGIMPAAATARSGAVLAPIADSDDDGPKRSPLDPPTPVVAAGEDDPNAFWARLLATGTAADAVAAARRRPPTHEPVRVFPSPLHVEACLRFIRANPTPHQVTLGLQLLEQGLMQFDDPLLMFLAAMYLRTYFGEVGKVAAAELLEAVKRRDVAVDLKFLLYAHDRQVMDMHKTAGMGGNEPLQVLENAELQNLDRKSKHEHLQSLLAVREVFECLRTGAPATQLSEAVGKMSHHSAEANRCYARLLERFPKSKSILRSYAQFLFAVEGNAAKATQILDMVEDAETRESRVPMPGSGGGSRVRSYLRLDEFPPPGDGLSFSHDTTPEPRTPLEMSRRSGFRSATASESGSTGSRAMRQKAQNRKLLYERAAAPLMRVVPLYALAALYFACLLAGVFLSLNFFDDSMDVVANQFNLAKNARRVATEVVDGLHHMAYADRYAQISSYTAQMQIEYADAIDRVRTAVSYIGKTLLAFLATESAMATATWRAYVQTNTTVPGAVDYVAGDWTTMDLVAAVYQAGQVAVEYSRMGEFATRVVQGAHAVAFVLGNYEPIFQAISSIPDLGLAALIDLMNASFSVILGVLVAAVTALLAAVAYLFVTPLAGYFRIETHLLRALRTLPKRAATEAVTAIDVEIELYRDVQGLEDEADAVVAAAAASRDAAPRPARQTVVARWAVAVTAVLTAITVGMFLFPLWGQTTPHEMRVMLASTQRRQDCRIIALQLRYALLFDHGLLQRGFRILDHVFAIGRLFTPATCFSSRNPPSSRLPSPHTTCSSTTRP</sequence>